<keyword evidence="2" id="KW-1185">Reference proteome</keyword>
<evidence type="ECO:0000313" key="1">
    <source>
        <dbReference type="EMBL" id="KAF9333923.1"/>
    </source>
</evidence>
<sequence>MSDKFHRTKSPSNTQLLPEYNVLVLGETQSGKSTLVQYMRKYANPNVEINTKALGTGFLSHTQEVTHTDIFTDLPEYFVQEKKGVDRVNYGDFLQLPDQYDYEDALNMRKGLETKKGAAQLPKKVKFNLIDTPGLNATQGDDESHVQKIFLALNKVKTIHLLLITISSGPFTYGLREAIKAYVGLIPCFGGTVALVHTHFDYKNFHPTCAQESRTLGLKTECLRKILGWTTLCHFKIDCNINNKRPIRECITQNKIRRILGLAVLSQPINVLYHVIQKTRKMRDIDNILRGTFEETSILFEQTLQFKNTDEGELLAEGFCNAETRIDKPDPRMEALKDWKDIEQRRNEQVKIEMKLQVATDFTDNHALKNETKKRQTKAIRERLQIQDIVRKDYLWPEEFDKLILAEAYKGDPAVS</sequence>
<evidence type="ECO:0000313" key="2">
    <source>
        <dbReference type="Proteomes" id="UP000696485"/>
    </source>
</evidence>
<reference evidence="1" key="1">
    <citation type="journal article" date="2020" name="Fungal Divers.">
        <title>Resolving the Mortierellaceae phylogeny through synthesis of multi-gene phylogenetics and phylogenomics.</title>
        <authorList>
            <person name="Vandepol N."/>
            <person name="Liber J."/>
            <person name="Desiro A."/>
            <person name="Na H."/>
            <person name="Kennedy M."/>
            <person name="Barry K."/>
            <person name="Grigoriev I.V."/>
            <person name="Miller A.N."/>
            <person name="O'Donnell K."/>
            <person name="Stajich J.E."/>
            <person name="Bonito G."/>
        </authorList>
    </citation>
    <scope>NUCLEOTIDE SEQUENCE</scope>
    <source>
        <strain evidence="1">NVP1</strain>
    </source>
</reference>
<dbReference type="EMBL" id="JAAAUY010000175">
    <property type="protein sequence ID" value="KAF9333923.1"/>
    <property type="molecule type" value="Genomic_DNA"/>
</dbReference>
<dbReference type="SUPFAM" id="SSF52540">
    <property type="entry name" value="P-loop containing nucleoside triphosphate hydrolases"/>
    <property type="match status" value="1"/>
</dbReference>
<organism evidence="1 2">
    <name type="scientific">Podila minutissima</name>
    <dbReference type="NCBI Taxonomy" id="64525"/>
    <lineage>
        <taxon>Eukaryota</taxon>
        <taxon>Fungi</taxon>
        <taxon>Fungi incertae sedis</taxon>
        <taxon>Mucoromycota</taxon>
        <taxon>Mortierellomycotina</taxon>
        <taxon>Mortierellomycetes</taxon>
        <taxon>Mortierellales</taxon>
        <taxon>Mortierellaceae</taxon>
        <taxon>Podila</taxon>
    </lineage>
</organism>
<dbReference type="AlphaFoldDB" id="A0A9P5SNQ1"/>
<dbReference type="InterPro" id="IPR027417">
    <property type="entry name" value="P-loop_NTPase"/>
</dbReference>
<comment type="caution">
    <text evidence="1">The sequence shown here is derived from an EMBL/GenBank/DDBJ whole genome shotgun (WGS) entry which is preliminary data.</text>
</comment>
<dbReference type="Gene3D" id="3.40.50.300">
    <property type="entry name" value="P-loop containing nucleotide triphosphate hydrolases"/>
    <property type="match status" value="1"/>
</dbReference>
<gene>
    <name evidence="1" type="ORF">BG006_002952</name>
</gene>
<feature type="non-terminal residue" evidence="1">
    <location>
        <position position="416"/>
    </location>
</feature>
<accession>A0A9P5SNQ1</accession>
<evidence type="ECO:0008006" key="3">
    <source>
        <dbReference type="Google" id="ProtNLM"/>
    </source>
</evidence>
<name>A0A9P5SNQ1_9FUNG</name>
<protein>
    <recommendedName>
        <fullName evidence="3">G domain-containing protein</fullName>
    </recommendedName>
</protein>
<dbReference type="Proteomes" id="UP000696485">
    <property type="component" value="Unassembled WGS sequence"/>
</dbReference>
<proteinExistence type="predicted"/>